<proteinExistence type="inferred from homology"/>
<dbReference type="PANTHER" id="PTHR30480">
    <property type="entry name" value="BETA-HEXOSAMINIDASE-RELATED"/>
    <property type="match status" value="1"/>
</dbReference>
<dbReference type="GO" id="GO:0004563">
    <property type="term" value="F:beta-N-acetylhexosaminidase activity"/>
    <property type="evidence" value="ECO:0007669"/>
    <property type="project" value="UniProtKB-EC"/>
</dbReference>
<dbReference type="Pfam" id="PF00933">
    <property type="entry name" value="Glyco_hydro_3"/>
    <property type="match status" value="1"/>
</dbReference>
<comment type="catalytic activity">
    <reaction evidence="1">
        <text>Hydrolysis of terminal non-reducing N-acetyl-D-hexosamine residues in N-acetyl-beta-D-hexosaminides.</text>
        <dbReference type="EC" id="3.2.1.52"/>
    </reaction>
</comment>
<comment type="similarity">
    <text evidence="2">Belongs to the glycosyl hydrolase 3 family.</text>
</comment>
<evidence type="ECO:0000313" key="9">
    <source>
        <dbReference type="Proteomes" id="UP000316988"/>
    </source>
</evidence>
<dbReference type="Proteomes" id="UP000316988">
    <property type="component" value="Unassembled WGS sequence"/>
</dbReference>
<organism evidence="8 9">
    <name type="scientific">Aeromicrobium piscarium</name>
    <dbReference type="NCBI Taxonomy" id="2590901"/>
    <lineage>
        <taxon>Bacteria</taxon>
        <taxon>Bacillati</taxon>
        <taxon>Actinomycetota</taxon>
        <taxon>Actinomycetes</taxon>
        <taxon>Propionibacteriales</taxon>
        <taxon>Nocardioidaceae</taxon>
        <taxon>Aeromicrobium</taxon>
    </lineage>
</organism>
<dbReference type="Gene3D" id="3.20.20.300">
    <property type="entry name" value="Glycoside hydrolase, family 3, N-terminal domain"/>
    <property type="match status" value="1"/>
</dbReference>
<evidence type="ECO:0000256" key="3">
    <source>
        <dbReference type="ARBA" id="ARBA00012663"/>
    </source>
</evidence>
<evidence type="ECO:0000313" key="8">
    <source>
        <dbReference type="EMBL" id="TSD62744.1"/>
    </source>
</evidence>
<keyword evidence="9" id="KW-1185">Reference proteome</keyword>
<protein>
    <recommendedName>
        <fullName evidence="3">beta-N-acetylhexosaminidase</fullName>
        <ecNumber evidence="3">3.2.1.52</ecNumber>
    </recommendedName>
</protein>
<evidence type="ECO:0000256" key="4">
    <source>
        <dbReference type="ARBA" id="ARBA00022801"/>
    </source>
</evidence>
<dbReference type="GO" id="GO:0005975">
    <property type="term" value="P:carbohydrate metabolic process"/>
    <property type="evidence" value="ECO:0007669"/>
    <property type="project" value="InterPro"/>
</dbReference>
<comment type="caution">
    <text evidence="8">The sequence shown here is derived from an EMBL/GenBank/DDBJ whole genome shotgun (WGS) entry which is preliminary data.</text>
</comment>
<keyword evidence="4 8" id="KW-0378">Hydrolase</keyword>
<evidence type="ECO:0000259" key="7">
    <source>
        <dbReference type="Pfam" id="PF00933"/>
    </source>
</evidence>
<keyword evidence="5" id="KW-0326">Glycosidase</keyword>
<evidence type="ECO:0000256" key="2">
    <source>
        <dbReference type="ARBA" id="ARBA00005336"/>
    </source>
</evidence>
<evidence type="ECO:0000256" key="5">
    <source>
        <dbReference type="ARBA" id="ARBA00023295"/>
    </source>
</evidence>
<dbReference type="AlphaFoldDB" id="A0A554S8S4"/>
<reference evidence="8 9" key="1">
    <citation type="submission" date="2019-07" db="EMBL/GenBank/DDBJ databases">
        <authorList>
            <person name="Zhao L.H."/>
        </authorList>
    </citation>
    <scope>NUCLEOTIDE SEQUENCE [LARGE SCALE GENOMIC DNA]</scope>
    <source>
        <strain evidence="8 9">Co35</strain>
    </source>
</reference>
<dbReference type="PANTHER" id="PTHR30480:SF13">
    <property type="entry name" value="BETA-HEXOSAMINIDASE"/>
    <property type="match status" value="1"/>
</dbReference>
<accession>A0A554S8S4</accession>
<name>A0A554S8S4_9ACTN</name>
<evidence type="ECO:0000256" key="1">
    <source>
        <dbReference type="ARBA" id="ARBA00001231"/>
    </source>
</evidence>
<dbReference type="OrthoDB" id="9805821at2"/>
<gene>
    <name evidence="8" type="ORF">FNM00_10205</name>
</gene>
<dbReference type="GO" id="GO:0009254">
    <property type="term" value="P:peptidoglycan turnover"/>
    <property type="evidence" value="ECO:0007669"/>
    <property type="project" value="TreeGrafter"/>
</dbReference>
<dbReference type="InterPro" id="IPR050226">
    <property type="entry name" value="NagZ_Beta-hexosaminidase"/>
</dbReference>
<evidence type="ECO:0000256" key="6">
    <source>
        <dbReference type="SAM" id="MobiDB-lite"/>
    </source>
</evidence>
<dbReference type="InterPro" id="IPR017853">
    <property type="entry name" value="GH"/>
</dbReference>
<dbReference type="SUPFAM" id="SSF51445">
    <property type="entry name" value="(Trans)glycosidases"/>
    <property type="match status" value="1"/>
</dbReference>
<feature type="region of interest" description="Disordered" evidence="6">
    <location>
        <begin position="29"/>
        <end position="53"/>
    </location>
</feature>
<dbReference type="InterPro" id="IPR036962">
    <property type="entry name" value="Glyco_hydro_3_N_sf"/>
</dbReference>
<sequence length="387" mass="40669">MLDGMGTRRFVAALVVPLVTLLPLTACDPGSSPEAEDEPTPGSAPEPCGEDYLEGLSDRDRLAQLLMVGVRGTEDAVRVVRDHHVGGVFIGGWTDVSFLDDERIGEMQAASDVPVMVAIDEEGGRVSRVADLFGAIPSARESARTMDPDEVRALGRERGEQLAGLGITVDFAPVVDVSGQPDGGVIGDRSYSDDPETVTTYATAFAEGLDDAGVLPVIKHFPGHGRASGDSHSGLATTPPLESLREDEFLPYQQMVGTLPLGVMMGHLEVPGLSPAGEPASLSPQVIDVLRSGDGGRWTGHDGVVFTDDLSGMKAITDRHPVPEAVELALAAGNDIALWLSTDEVPEVLDHLEAALDAGDLDAEQVDRSVLRVAQAKDVIDCDPSGS</sequence>
<dbReference type="EC" id="3.2.1.52" evidence="3"/>
<dbReference type="EMBL" id="VLNT01000007">
    <property type="protein sequence ID" value="TSD62744.1"/>
    <property type="molecule type" value="Genomic_DNA"/>
</dbReference>
<feature type="domain" description="Glycoside hydrolase family 3 N-terminal" evidence="7">
    <location>
        <begin position="60"/>
        <end position="375"/>
    </location>
</feature>
<dbReference type="InterPro" id="IPR001764">
    <property type="entry name" value="Glyco_hydro_3_N"/>
</dbReference>